<dbReference type="GO" id="GO:0008757">
    <property type="term" value="F:S-adenosylmethionine-dependent methyltransferase activity"/>
    <property type="evidence" value="ECO:0007669"/>
    <property type="project" value="InterPro"/>
</dbReference>
<dbReference type="AlphaFoldDB" id="A0A517SGI3"/>
<evidence type="ECO:0000259" key="1">
    <source>
        <dbReference type="Pfam" id="PF08241"/>
    </source>
</evidence>
<dbReference type="CDD" id="cd02440">
    <property type="entry name" value="AdoMet_MTases"/>
    <property type="match status" value="1"/>
</dbReference>
<sequence>MMRPRPELEQNRAAWNGLANEHSPFAKPATDAELTSPIASLDSRGWLPGDVSGLNVLCLAAAGGWQSILYAAAGAHVTVVDISDAMLAIDQREADRRGFRMRLIQGTMDDLAGLNAAEFDIVHQPVSTCYVPKLEPVYREIARVLREGGLYISQHKQPTSLQISHRDAFHRYVLGVSYYHEGALPELADVAYREEGATEYLHRWQDMVGGLCKTGFVIEDFVEPRRGDPKAAPGHFGHRGMVVAPYVRIKARRMREAQSYLGRSAIWTP</sequence>
<dbReference type="Proteomes" id="UP000315700">
    <property type="component" value="Chromosome"/>
</dbReference>
<dbReference type="InterPro" id="IPR029063">
    <property type="entry name" value="SAM-dependent_MTases_sf"/>
</dbReference>
<dbReference type="KEGG" id="ccos:Pan44_32620"/>
<evidence type="ECO:0000313" key="3">
    <source>
        <dbReference type="Proteomes" id="UP000315700"/>
    </source>
</evidence>
<dbReference type="InterPro" id="IPR013216">
    <property type="entry name" value="Methyltransf_11"/>
</dbReference>
<protein>
    <recommendedName>
        <fullName evidence="1">Methyltransferase type 11 domain-containing protein</fullName>
    </recommendedName>
</protein>
<dbReference type="Pfam" id="PF08241">
    <property type="entry name" value="Methyltransf_11"/>
    <property type="match status" value="1"/>
</dbReference>
<reference evidence="2 3" key="1">
    <citation type="submission" date="2019-02" db="EMBL/GenBank/DDBJ databases">
        <title>Deep-cultivation of Planctomycetes and their phenomic and genomic characterization uncovers novel biology.</title>
        <authorList>
            <person name="Wiegand S."/>
            <person name="Jogler M."/>
            <person name="Boedeker C."/>
            <person name="Pinto D."/>
            <person name="Vollmers J."/>
            <person name="Rivas-Marin E."/>
            <person name="Kohn T."/>
            <person name="Peeters S.H."/>
            <person name="Heuer A."/>
            <person name="Rast P."/>
            <person name="Oberbeckmann S."/>
            <person name="Bunk B."/>
            <person name="Jeske O."/>
            <person name="Meyerdierks A."/>
            <person name="Storesund J.E."/>
            <person name="Kallscheuer N."/>
            <person name="Luecker S."/>
            <person name="Lage O.M."/>
            <person name="Pohl T."/>
            <person name="Merkel B.J."/>
            <person name="Hornburger P."/>
            <person name="Mueller R.-W."/>
            <person name="Bruemmer F."/>
            <person name="Labrenz M."/>
            <person name="Spormann A.M."/>
            <person name="Op den Camp H."/>
            <person name="Overmann J."/>
            <person name="Amann R."/>
            <person name="Jetten M.S.M."/>
            <person name="Mascher T."/>
            <person name="Medema M.H."/>
            <person name="Devos D.P."/>
            <person name="Kaster A.-K."/>
            <person name="Ovreas L."/>
            <person name="Rohde M."/>
            <person name="Galperin M.Y."/>
            <person name="Jogler C."/>
        </authorList>
    </citation>
    <scope>NUCLEOTIDE SEQUENCE [LARGE SCALE GENOMIC DNA]</scope>
    <source>
        <strain evidence="2 3">Pan44</strain>
    </source>
</reference>
<keyword evidence="3" id="KW-1185">Reference proteome</keyword>
<dbReference type="OrthoDB" id="9772751at2"/>
<dbReference type="RefSeq" id="WP_145030994.1">
    <property type="nucleotide sequence ID" value="NZ_CP036271.1"/>
</dbReference>
<proteinExistence type="predicted"/>
<evidence type="ECO:0000313" key="2">
    <source>
        <dbReference type="EMBL" id="QDT55220.1"/>
    </source>
</evidence>
<gene>
    <name evidence="2" type="ORF">Pan44_32620</name>
</gene>
<organism evidence="2 3">
    <name type="scientific">Caulifigura coniformis</name>
    <dbReference type="NCBI Taxonomy" id="2527983"/>
    <lineage>
        <taxon>Bacteria</taxon>
        <taxon>Pseudomonadati</taxon>
        <taxon>Planctomycetota</taxon>
        <taxon>Planctomycetia</taxon>
        <taxon>Planctomycetales</taxon>
        <taxon>Planctomycetaceae</taxon>
        <taxon>Caulifigura</taxon>
    </lineage>
</organism>
<dbReference type="InParanoid" id="A0A517SGI3"/>
<dbReference type="Gene3D" id="3.40.50.150">
    <property type="entry name" value="Vaccinia Virus protein VP39"/>
    <property type="match status" value="1"/>
</dbReference>
<name>A0A517SGI3_9PLAN</name>
<dbReference type="SUPFAM" id="SSF53335">
    <property type="entry name" value="S-adenosyl-L-methionine-dependent methyltransferases"/>
    <property type="match status" value="1"/>
</dbReference>
<accession>A0A517SGI3</accession>
<dbReference type="EMBL" id="CP036271">
    <property type="protein sequence ID" value="QDT55220.1"/>
    <property type="molecule type" value="Genomic_DNA"/>
</dbReference>
<feature type="domain" description="Methyltransferase type 11" evidence="1">
    <location>
        <begin position="59"/>
        <end position="152"/>
    </location>
</feature>